<dbReference type="AlphaFoldDB" id="A0A0C4Y5L2"/>
<dbReference type="CDD" id="cd07185">
    <property type="entry name" value="OmpA_C-like"/>
    <property type="match status" value="1"/>
</dbReference>
<dbReference type="Gene3D" id="3.30.1330.60">
    <property type="entry name" value="OmpA-like domain"/>
    <property type="match status" value="1"/>
</dbReference>
<evidence type="ECO:0000256" key="2">
    <source>
        <dbReference type="SAM" id="Phobius"/>
    </source>
</evidence>
<dbReference type="Pfam" id="PF09850">
    <property type="entry name" value="DotU"/>
    <property type="match status" value="1"/>
</dbReference>
<dbReference type="InterPro" id="IPR017732">
    <property type="entry name" value="T4/T6SS_DotU"/>
</dbReference>
<dbReference type="SUPFAM" id="SSF103088">
    <property type="entry name" value="OmpA-like"/>
    <property type="match status" value="1"/>
</dbReference>
<dbReference type="STRING" id="68895.RR42_m0736"/>
<name>A0A0C4Y5L2_9BURK</name>
<dbReference type="InterPro" id="IPR036737">
    <property type="entry name" value="OmpA-like_sf"/>
</dbReference>
<keyword evidence="1 2" id="KW-0472">Membrane</keyword>
<feature type="transmembrane region" description="Helical" evidence="2">
    <location>
        <begin position="206"/>
        <end position="226"/>
    </location>
</feature>
<organism evidence="4 5">
    <name type="scientific">Cupriavidus basilensis</name>
    <dbReference type="NCBI Taxonomy" id="68895"/>
    <lineage>
        <taxon>Bacteria</taxon>
        <taxon>Pseudomonadati</taxon>
        <taxon>Pseudomonadota</taxon>
        <taxon>Betaproteobacteria</taxon>
        <taxon>Burkholderiales</taxon>
        <taxon>Burkholderiaceae</taxon>
        <taxon>Cupriavidus</taxon>
    </lineage>
</organism>
<dbReference type="EMBL" id="CP010536">
    <property type="protein sequence ID" value="AJG18148.1"/>
    <property type="molecule type" value="Genomic_DNA"/>
</dbReference>
<dbReference type="PANTHER" id="PTHR38033:SF1">
    <property type="entry name" value="DOTU FAMILY TYPE IV_VI SECRETION SYSTEM PROTEIN"/>
    <property type="match status" value="1"/>
</dbReference>
<dbReference type="InterPro" id="IPR006665">
    <property type="entry name" value="OmpA-like"/>
</dbReference>
<evidence type="ECO:0000259" key="3">
    <source>
        <dbReference type="PROSITE" id="PS51123"/>
    </source>
</evidence>
<dbReference type="OrthoDB" id="345640at2"/>
<accession>A0A0C4Y5L2</accession>
<dbReference type="NCBIfam" id="NF038228">
    <property type="entry name" value="IcmH_DotU_IVB"/>
    <property type="match status" value="1"/>
</dbReference>
<dbReference type="RefSeq" id="WP_082054789.1">
    <property type="nucleotide sequence ID" value="NZ_CP010536.1"/>
</dbReference>
<evidence type="ECO:0000313" key="5">
    <source>
        <dbReference type="Proteomes" id="UP000031843"/>
    </source>
</evidence>
<evidence type="ECO:0000256" key="1">
    <source>
        <dbReference type="PROSITE-ProRule" id="PRU00473"/>
    </source>
</evidence>
<dbReference type="InterPro" id="IPR038522">
    <property type="entry name" value="T4/T6SS_DotU_sf"/>
</dbReference>
<dbReference type="Proteomes" id="UP000031843">
    <property type="component" value="Chromosome main"/>
</dbReference>
<dbReference type="PROSITE" id="PS51123">
    <property type="entry name" value="OMPA_2"/>
    <property type="match status" value="1"/>
</dbReference>
<reference evidence="4 5" key="1">
    <citation type="journal article" date="2015" name="Genome Announc.">
        <title>Complete Genome Sequence of Cupriavidus basilensis 4G11, Isolated from the Oak Ridge Field Research Center Site.</title>
        <authorList>
            <person name="Ray J."/>
            <person name="Waters R.J."/>
            <person name="Skerker J.M."/>
            <person name="Kuehl J.V."/>
            <person name="Price M.N."/>
            <person name="Huang J."/>
            <person name="Chakraborty R."/>
            <person name="Arkin A.P."/>
            <person name="Deutschbauer A."/>
        </authorList>
    </citation>
    <scope>NUCLEOTIDE SEQUENCE [LARGE SCALE GENOMIC DNA]</scope>
    <source>
        <strain evidence="4">4G11</strain>
    </source>
</reference>
<dbReference type="NCBIfam" id="TIGR03349">
    <property type="entry name" value="IV_VI_DotU"/>
    <property type="match status" value="1"/>
</dbReference>
<gene>
    <name evidence="4" type="ORF">RR42_m0736</name>
</gene>
<dbReference type="Gene3D" id="1.25.40.590">
    <property type="entry name" value="Type IV / VI secretion system, DotU"/>
    <property type="match status" value="1"/>
</dbReference>
<dbReference type="NCBIfam" id="TIGR03350">
    <property type="entry name" value="type_VI_ompA"/>
    <property type="match status" value="1"/>
</dbReference>
<keyword evidence="5" id="KW-1185">Reference proteome</keyword>
<evidence type="ECO:0000313" key="4">
    <source>
        <dbReference type="EMBL" id="AJG18148.1"/>
    </source>
</evidence>
<dbReference type="PANTHER" id="PTHR38033">
    <property type="entry name" value="MEMBRANE PROTEIN-RELATED"/>
    <property type="match status" value="1"/>
</dbReference>
<protein>
    <submittedName>
        <fullName evidence="4">Outer membrane protein ImpK/VasF, OmpA/MotB domain</fullName>
    </submittedName>
</protein>
<dbReference type="KEGG" id="cbw:RR42_m0736"/>
<proteinExistence type="predicted"/>
<dbReference type="InterPro" id="IPR017733">
    <property type="entry name" value="OmpA-like_dom_proteobacteria"/>
</dbReference>
<keyword evidence="2" id="KW-1133">Transmembrane helix</keyword>
<dbReference type="Pfam" id="PF00691">
    <property type="entry name" value="OmpA"/>
    <property type="match status" value="1"/>
</dbReference>
<feature type="domain" description="OmpA-like" evidence="3">
    <location>
        <begin position="277"/>
        <end position="395"/>
    </location>
</feature>
<dbReference type="GO" id="GO:0016020">
    <property type="term" value="C:membrane"/>
    <property type="evidence" value="ECO:0007669"/>
    <property type="project" value="UniProtKB-UniRule"/>
</dbReference>
<keyword evidence="2" id="KW-0812">Transmembrane</keyword>
<sequence>MTKKDRHNPDATFSSETVAALAGAGSPLLEAARPLLRALADVPEGLDEEDVPRLRALLTSEVQRFQGLCERANVRREHFQAASYALCTALDEAVQNQAWGIHSWPQQGLLVSLHGDTEGGTKCFHVLGRLVTSPHEHIPVIEVFYHLLSLGFQGRYAGQTDGPRQLEEIRQRLFHLISGARESVPRELSPNWRGGDAGRLRRLRTVPVWVTALVLTLALCGLFAWYKYQLLLRTHDLERQILAIGMITPPEPPKALRLAELLKDEIARGVVSVQEDAARSAVTFRGDDMFGGGRAEVSGKILPLLDKVAGEISKVSGKVTVIGHSDNAPIKTARFPSNQALSEERAATVTEYLASKGVAKGRLEAIGKGDTEPLVDNKTPAARAKNRRVEIVVTQ</sequence>